<accession>A0A1D7XGS5</accession>
<feature type="domain" description="YdbS-like PH" evidence="2">
    <location>
        <begin position="403"/>
        <end position="477"/>
    </location>
</feature>
<keyword evidence="1" id="KW-0812">Transmembrane</keyword>
<organism evidence="3 4">
    <name type="scientific">Clostridium taeniosporum</name>
    <dbReference type="NCBI Taxonomy" id="394958"/>
    <lineage>
        <taxon>Bacteria</taxon>
        <taxon>Bacillati</taxon>
        <taxon>Bacillota</taxon>
        <taxon>Clostridia</taxon>
        <taxon>Eubacteriales</taxon>
        <taxon>Clostridiaceae</taxon>
        <taxon>Clostridium</taxon>
    </lineage>
</organism>
<feature type="transmembrane region" description="Helical" evidence="1">
    <location>
        <begin position="352"/>
        <end position="374"/>
    </location>
</feature>
<dbReference type="InterPro" id="IPR014529">
    <property type="entry name" value="UCP026631"/>
</dbReference>
<dbReference type="AlphaFoldDB" id="A0A1D7XGS5"/>
<feature type="domain" description="YdbS-like PH" evidence="2">
    <location>
        <begin position="254"/>
        <end position="309"/>
    </location>
</feature>
<feature type="transmembrane region" description="Helical" evidence="1">
    <location>
        <begin position="169"/>
        <end position="189"/>
    </location>
</feature>
<proteinExistence type="predicted"/>
<reference evidence="4" key="1">
    <citation type="submission" date="2016-09" db="EMBL/GenBank/DDBJ databases">
        <title>Genomics of Clostridium taeniosporum, an organism which forms endospores with ribbon-like appendages.</title>
        <authorList>
            <person name="Walker J.R."/>
        </authorList>
    </citation>
    <scope>NUCLEOTIDE SEQUENCE [LARGE SCALE GENOMIC DNA]</scope>
    <source>
        <strain evidence="4">1/k</strain>
    </source>
</reference>
<dbReference type="EMBL" id="CP017253">
    <property type="protein sequence ID" value="AOR22259.1"/>
    <property type="molecule type" value="Genomic_DNA"/>
</dbReference>
<evidence type="ECO:0000256" key="1">
    <source>
        <dbReference type="SAM" id="Phobius"/>
    </source>
</evidence>
<keyword evidence="4" id="KW-1185">Reference proteome</keyword>
<feature type="transmembrane region" description="Helical" evidence="1">
    <location>
        <begin position="380"/>
        <end position="401"/>
    </location>
</feature>
<name>A0A1D7XGS5_9CLOT</name>
<dbReference type="PIRSF" id="PIRSF026631">
    <property type="entry name" value="UCP026631"/>
    <property type="match status" value="1"/>
</dbReference>
<dbReference type="Proteomes" id="UP000094652">
    <property type="component" value="Chromosome"/>
</dbReference>
<keyword evidence="1" id="KW-0472">Membrane</keyword>
<sequence>MKKTEIYRGHWSNVIKNIFSNMYLIFIALFALIKNREDFNFIIGILIIGFFIVLYSILLWRSRFFYIEDNMFVYVKGIIEKTKEQIPLKQITTVDIKTSLLDRFVGSVTLKLNSGNATLNEAEFEMVVKKKYALLIQKVVSGQDIDNEDVDNDKNYNNIRELKVEYRDIAIYALTKNKFGWIMGLFFIFNKFRKIFNDATINDVKTYFSSLKDYVLYGSILDLILKVVFIFAFVYIFSTIISIGIEILRYGNFKISKTKDLFNIRYGTINLKEYSIPSEKIQGIKFRQNLLQQLLNLYKIEAIVIGDAEINTLLFPCLKDSNKDKFINEFLPEYNINKQIDRAPKKSIFRFIFKRFLVSMVVLFILILLIKQFLPKLYVISYFKVLLPLILGSYQIILGYIDYLNNGIAIENNNILLTNGSRIRNTYIVRKFKVQSLQIKQSILQRYRNICSYEIDIATSSFGETIKIKNIDINKYEDVL</sequence>
<dbReference type="RefSeq" id="WP_069678425.1">
    <property type="nucleotide sequence ID" value="NZ_CP017253.2"/>
</dbReference>
<dbReference type="OrthoDB" id="1932701at2"/>
<feature type="transmembrane region" description="Helical" evidence="1">
    <location>
        <begin position="223"/>
        <end position="248"/>
    </location>
</feature>
<feature type="transmembrane region" description="Helical" evidence="1">
    <location>
        <begin position="39"/>
        <end position="60"/>
    </location>
</feature>
<dbReference type="PANTHER" id="PTHR34473:SF2">
    <property type="entry name" value="UPF0699 TRANSMEMBRANE PROTEIN YDBT"/>
    <property type="match status" value="1"/>
</dbReference>
<dbReference type="Pfam" id="PF03703">
    <property type="entry name" value="bPH_2"/>
    <property type="match status" value="3"/>
</dbReference>
<evidence type="ECO:0000313" key="4">
    <source>
        <dbReference type="Proteomes" id="UP000094652"/>
    </source>
</evidence>
<protein>
    <recommendedName>
        <fullName evidence="2">YdbS-like PH domain-containing protein</fullName>
    </recommendedName>
</protein>
<dbReference type="STRING" id="394958.BGI42_00245"/>
<evidence type="ECO:0000259" key="2">
    <source>
        <dbReference type="Pfam" id="PF03703"/>
    </source>
</evidence>
<dbReference type="PANTHER" id="PTHR34473">
    <property type="entry name" value="UPF0699 TRANSMEMBRANE PROTEIN YDBS"/>
    <property type="match status" value="1"/>
</dbReference>
<dbReference type="KEGG" id="ctae:BGI42_00245"/>
<keyword evidence="1" id="KW-1133">Transmembrane helix</keyword>
<dbReference type="InterPro" id="IPR005182">
    <property type="entry name" value="YdbS-like_PH"/>
</dbReference>
<gene>
    <name evidence="3" type="ORF">BGI42_00245</name>
</gene>
<feature type="domain" description="YdbS-like PH" evidence="2">
    <location>
        <begin position="60"/>
        <end position="129"/>
    </location>
</feature>
<feature type="transmembrane region" description="Helical" evidence="1">
    <location>
        <begin position="12"/>
        <end position="33"/>
    </location>
</feature>
<evidence type="ECO:0000313" key="3">
    <source>
        <dbReference type="EMBL" id="AOR22259.1"/>
    </source>
</evidence>